<name>G2I1A0_KOMMN</name>
<gene>
    <name evidence="6" type="ordered locus">GLX_22960</name>
</gene>
<keyword evidence="3" id="KW-0378">Hydrolase</keyword>
<dbReference type="PROSITE" id="PS00743">
    <property type="entry name" value="BETA_LACTAMASE_B_1"/>
    <property type="match status" value="1"/>
</dbReference>
<dbReference type="GO" id="GO:0017001">
    <property type="term" value="P:antibiotic catabolic process"/>
    <property type="evidence" value="ECO:0007669"/>
    <property type="project" value="InterPro"/>
</dbReference>
<evidence type="ECO:0000256" key="1">
    <source>
        <dbReference type="ARBA" id="ARBA00001947"/>
    </source>
</evidence>
<accession>G2I1A0</accession>
<dbReference type="InterPro" id="IPR001018">
    <property type="entry name" value="Beta-lactamase_class-B_CS"/>
</dbReference>
<organism evidence="6 7">
    <name type="scientific">Komagataeibacter medellinensis (strain NBRC 3288 / BCRC 11682 / LMG 1693 / Kondo 51)</name>
    <name type="common">Gluconacetobacter medellinensis</name>
    <dbReference type="NCBI Taxonomy" id="634177"/>
    <lineage>
        <taxon>Bacteria</taxon>
        <taxon>Pseudomonadati</taxon>
        <taxon>Pseudomonadota</taxon>
        <taxon>Alphaproteobacteria</taxon>
        <taxon>Acetobacterales</taxon>
        <taxon>Acetobacteraceae</taxon>
        <taxon>Komagataeibacter</taxon>
    </lineage>
</organism>
<dbReference type="SUPFAM" id="SSF56281">
    <property type="entry name" value="Metallo-hydrolase/oxidoreductase"/>
    <property type="match status" value="1"/>
</dbReference>
<dbReference type="PANTHER" id="PTHR23131:SF0">
    <property type="entry name" value="ENDORIBONUCLEASE LACTB2"/>
    <property type="match status" value="1"/>
</dbReference>
<dbReference type="AlphaFoldDB" id="G2I1A0"/>
<comment type="cofactor">
    <cofactor evidence="1">
        <name>Zn(2+)</name>
        <dbReference type="ChEBI" id="CHEBI:29105"/>
    </cofactor>
</comment>
<dbReference type="Proteomes" id="UP000009044">
    <property type="component" value="Chromosome"/>
</dbReference>
<dbReference type="PANTHER" id="PTHR23131">
    <property type="entry name" value="ENDORIBONUCLEASE LACTB2"/>
    <property type="match status" value="1"/>
</dbReference>
<dbReference type="STRING" id="634177.GLX_22960"/>
<reference evidence="7" key="1">
    <citation type="journal article" date="2011" name="J. Bacteriol.">
        <title>Complete genome sequence of NBRC 3288, a unique cellulose-nonproducing strain of Gluconacetobacter xylinus isolated from vinegar.</title>
        <authorList>
            <person name="Ogino H."/>
            <person name="Azuma Y."/>
            <person name="Hosoyama A."/>
            <person name="Nakazawa H."/>
            <person name="Matsutani M."/>
            <person name="Hasegawa A."/>
            <person name="Otsuyama K."/>
            <person name="Matsushita K."/>
            <person name="Fujita N."/>
            <person name="Shirai M."/>
        </authorList>
    </citation>
    <scope>NUCLEOTIDE SEQUENCE [LARGE SCALE GENOMIC DNA]</scope>
    <source>
        <strain evidence="7">NBRC 3288 / BCRC 11682 / LMG 1693</strain>
    </source>
</reference>
<evidence type="ECO:0000313" key="7">
    <source>
        <dbReference type="Proteomes" id="UP000009044"/>
    </source>
</evidence>
<dbReference type="SMART" id="SM00849">
    <property type="entry name" value="Lactamase_B"/>
    <property type="match status" value="1"/>
</dbReference>
<evidence type="ECO:0000256" key="2">
    <source>
        <dbReference type="ARBA" id="ARBA00022723"/>
    </source>
</evidence>
<dbReference type="KEGG" id="gxy:GLX_22960"/>
<dbReference type="GO" id="GO:0008800">
    <property type="term" value="F:beta-lactamase activity"/>
    <property type="evidence" value="ECO:0007669"/>
    <property type="project" value="InterPro"/>
</dbReference>
<dbReference type="Pfam" id="PF00753">
    <property type="entry name" value="Lactamase_B"/>
    <property type="match status" value="2"/>
</dbReference>
<evidence type="ECO:0000256" key="3">
    <source>
        <dbReference type="ARBA" id="ARBA00022801"/>
    </source>
</evidence>
<evidence type="ECO:0000313" key="6">
    <source>
        <dbReference type="EMBL" id="BAK84708.1"/>
    </source>
</evidence>
<evidence type="ECO:0000259" key="5">
    <source>
        <dbReference type="SMART" id="SM00849"/>
    </source>
</evidence>
<dbReference type="InterPro" id="IPR050662">
    <property type="entry name" value="Sec-metab_biosynth-thioest"/>
</dbReference>
<dbReference type="Gene3D" id="3.60.15.10">
    <property type="entry name" value="Ribonuclease Z/Hydroxyacylglutathione hydrolase-like"/>
    <property type="match status" value="1"/>
</dbReference>
<dbReference type="eggNOG" id="COG0491">
    <property type="taxonomic scope" value="Bacteria"/>
</dbReference>
<proteinExistence type="predicted"/>
<dbReference type="EMBL" id="AP012159">
    <property type="protein sequence ID" value="BAK84708.1"/>
    <property type="molecule type" value="Genomic_DNA"/>
</dbReference>
<evidence type="ECO:0000256" key="4">
    <source>
        <dbReference type="ARBA" id="ARBA00022833"/>
    </source>
</evidence>
<sequence>MCYGASCIMSNRNAWKVYEPPPPKGEPLCVTTGIRRIVTTDCGPMTYHGTNTWLIQTETGTIVIDPGSDHPGHINSILNATGGNIEYILITHWHADHYGGARELQEQTGAPVAVHKNSLANEQLEIIRLEDGDVIGGLQAIGTPGHTLDHICFATQNGVLFTGDHIMGWSTSVVPPAPEGNLRLYMESLKLVLSRKDALLLPAHGPPLHEPQLVVRALLCRRIERLDEIRALLTKRPLTLDALALRAYRLADKHKHEAVRLTLLSHLEELARLNIARCVEEAWYLN</sequence>
<dbReference type="CDD" id="cd16278">
    <property type="entry name" value="metallo-hydrolase-like_MBL-fold"/>
    <property type="match status" value="1"/>
</dbReference>
<keyword evidence="2" id="KW-0479">Metal-binding</keyword>
<protein>
    <submittedName>
        <fullName evidence="6">Beta-lactamase domain protein</fullName>
    </submittedName>
</protein>
<dbReference type="HOGENOM" id="CLU_048478_2_1_5"/>
<dbReference type="InterPro" id="IPR001279">
    <property type="entry name" value="Metallo-B-lactamas"/>
</dbReference>
<feature type="domain" description="Metallo-beta-lactamase" evidence="5">
    <location>
        <begin position="49"/>
        <end position="204"/>
    </location>
</feature>
<dbReference type="GO" id="GO:0008270">
    <property type="term" value="F:zinc ion binding"/>
    <property type="evidence" value="ECO:0007669"/>
    <property type="project" value="InterPro"/>
</dbReference>
<keyword evidence="4" id="KW-0862">Zinc</keyword>
<dbReference type="InterPro" id="IPR036866">
    <property type="entry name" value="RibonucZ/Hydroxyglut_hydro"/>
</dbReference>